<dbReference type="Gene3D" id="1.10.10.10">
    <property type="entry name" value="Winged helix-like DNA-binding domain superfamily/Winged helix DNA-binding domain"/>
    <property type="match status" value="1"/>
</dbReference>
<dbReference type="Proteomes" id="UP000325763">
    <property type="component" value="Chromosome"/>
</dbReference>
<reference evidence="1 3" key="2">
    <citation type="journal article" date="2016" name="Appl. Microbiol. Biotechnol.">
        <title>Exploiting the genome sequence of Streptomyces nodosus for enhanced antibiotic production.</title>
        <authorList>
            <person name="Sweeney P."/>
            <person name="Murphy C.D."/>
            <person name="Caffrey P."/>
        </authorList>
    </citation>
    <scope>NUCLEOTIDE SEQUENCE [LARGE SCALE GENOMIC DNA]</scope>
    <source>
        <strain evidence="1 3">ATCC 14899</strain>
    </source>
</reference>
<proteinExistence type="predicted"/>
<dbReference type="PROSITE" id="PS51197">
    <property type="entry name" value="HTH_RRF2_2"/>
    <property type="match status" value="1"/>
</dbReference>
<dbReference type="InterPro" id="IPR000944">
    <property type="entry name" value="Tscrpt_reg_Rrf2"/>
</dbReference>
<dbReference type="EMBL" id="CP009313">
    <property type="protein sequence ID" value="AJE44450.1"/>
    <property type="molecule type" value="Genomic_DNA"/>
</dbReference>
<reference evidence="3" key="1">
    <citation type="submission" date="2014-09" db="EMBL/GenBank/DDBJ databases">
        <title>Sequence of the Streptomyces nodosus genome.</title>
        <authorList>
            <person name="Sweeney P."/>
            <person name="Stephens N."/>
            <person name="Murphy C."/>
            <person name="Caffrey P."/>
        </authorList>
    </citation>
    <scope>NUCLEOTIDE SEQUENCE [LARGE SCALE GENOMIC DNA]</scope>
    <source>
        <strain evidence="3">ATCC 14899</strain>
    </source>
</reference>
<dbReference type="InterPro" id="IPR036390">
    <property type="entry name" value="WH_DNA-bd_sf"/>
</dbReference>
<dbReference type="OrthoDB" id="9800506at2"/>
<evidence type="ECO:0000313" key="1">
    <source>
        <dbReference type="EMBL" id="AJE44450.1"/>
    </source>
</evidence>
<gene>
    <name evidence="2" type="ORF">CP978_34285</name>
    <name evidence="1" type="ORF">SNOD_34055</name>
</gene>
<accession>A0A0B5DT57</accession>
<dbReference type="EMBL" id="CP023747">
    <property type="protein sequence ID" value="QEV42933.1"/>
    <property type="molecule type" value="Genomic_DNA"/>
</dbReference>
<dbReference type="HOGENOM" id="CLU_107144_4_0_11"/>
<dbReference type="RefSeq" id="WP_043447641.1">
    <property type="nucleotide sequence ID" value="NZ_CP009313.1"/>
</dbReference>
<dbReference type="STRING" id="40318.SNOD_34055"/>
<organism evidence="1 3">
    <name type="scientific">Streptomyces nodosus</name>
    <dbReference type="NCBI Taxonomy" id="40318"/>
    <lineage>
        <taxon>Bacteria</taxon>
        <taxon>Bacillati</taxon>
        <taxon>Actinomycetota</taxon>
        <taxon>Actinomycetes</taxon>
        <taxon>Kitasatosporales</taxon>
        <taxon>Streptomycetaceae</taxon>
        <taxon>Streptomyces</taxon>
    </lineage>
</organism>
<reference evidence="2 4" key="3">
    <citation type="submission" date="2017-09" db="EMBL/GenBank/DDBJ databases">
        <title>Streptomyces genome completion.</title>
        <authorList>
            <person name="Lee N."/>
            <person name="Cho B.-K."/>
        </authorList>
    </citation>
    <scope>NUCLEOTIDE SEQUENCE [LARGE SCALE GENOMIC DNA]</scope>
    <source>
        <strain evidence="2 4">ATCC 14899</strain>
    </source>
</reference>
<dbReference type="PANTHER" id="PTHR33221:SF15">
    <property type="entry name" value="HTH-TYPE TRANSCRIPTIONAL REGULATOR YWGB-RELATED"/>
    <property type="match status" value="1"/>
</dbReference>
<evidence type="ECO:0000313" key="4">
    <source>
        <dbReference type="Proteomes" id="UP000325763"/>
    </source>
</evidence>
<protein>
    <submittedName>
        <fullName evidence="1">Rrf2 family transcriptional regulator</fullName>
    </submittedName>
</protein>
<dbReference type="GO" id="GO:0003700">
    <property type="term" value="F:DNA-binding transcription factor activity"/>
    <property type="evidence" value="ECO:0007669"/>
    <property type="project" value="TreeGrafter"/>
</dbReference>
<dbReference type="GO" id="GO:0005829">
    <property type="term" value="C:cytosol"/>
    <property type="evidence" value="ECO:0007669"/>
    <property type="project" value="TreeGrafter"/>
</dbReference>
<dbReference type="KEGG" id="snq:CP978_34285"/>
<evidence type="ECO:0000313" key="2">
    <source>
        <dbReference type="EMBL" id="QEV42933.1"/>
    </source>
</evidence>
<sequence length="145" mass="15601">MSANSKLTVATHALAWMALNERQGCELTTSDQIANSVKTNPVVIRRLMSEMSKAGLIESRRGAGAGWRLARSPEAISLWDIDKALGPEATFAMHRNEPSDSCPIARGIRPALVPVYARVDDSIRRELASTSLAEVLRDTLSAGGA</sequence>
<keyword evidence="3" id="KW-1185">Reference proteome</keyword>
<evidence type="ECO:0000313" key="3">
    <source>
        <dbReference type="Proteomes" id="UP000031526"/>
    </source>
</evidence>
<dbReference type="Pfam" id="PF02082">
    <property type="entry name" value="Rrf2"/>
    <property type="match status" value="1"/>
</dbReference>
<dbReference type="SUPFAM" id="SSF46785">
    <property type="entry name" value="Winged helix' DNA-binding domain"/>
    <property type="match status" value="1"/>
</dbReference>
<name>A0A0B5DT57_9ACTN</name>
<dbReference type="Proteomes" id="UP000031526">
    <property type="component" value="Chromosome"/>
</dbReference>
<dbReference type="AlphaFoldDB" id="A0A0B5DT57"/>
<dbReference type="PANTHER" id="PTHR33221">
    <property type="entry name" value="WINGED HELIX-TURN-HELIX TRANSCRIPTIONAL REGULATOR, RRF2 FAMILY"/>
    <property type="match status" value="1"/>
</dbReference>
<dbReference type="InterPro" id="IPR036388">
    <property type="entry name" value="WH-like_DNA-bd_sf"/>
</dbReference>